<dbReference type="Proteomes" id="UP000306985">
    <property type="component" value="Unassembled WGS sequence"/>
</dbReference>
<keyword evidence="5" id="KW-1185">Reference proteome</keyword>
<keyword evidence="2" id="KW-0472">Membrane</keyword>
<evidence type="ECO:0000256" key="1">
    <source>
        <dbReference type="SAM" id="MobiDB-lite"/>
    </source>
</evidence>
<feature type="compositionally biased region" description="Gly residues" evidence="1">
    <location>
        <begin position="7"/>
        <end position="21"/>
    </location>
</feature>
<accession>A0A4U6QMP8</accession>
<protein>
    <submittedName>
        <fullName evidence="4">Serine/threonine protein kinase</fullName>
    </submittedName>
</protein>
<evidence type="ECO:0000313" key="5">
    <source>
        <dbReference type="Proteomes" id="UP000306985"/>
    </source>
</evidence>
<dbReference type="Gene3D" id="3.40.30.10">
    <property type="entry name" value="Glutaredoxin"/>
    <property type="match status" value="1"/>
</dbReference>
<keyword evidence="2" id="KW-1133">Transmembrane helix</keyword>
<dbReference type="OrthoDB" id="117402at2"/>
<dbReference type="InterPro" id="IPR012336">
    <property type="entry name" value="Thioredoxin-like_fold"/>
</dbReference>
<keyword evidence="4" id="KW-0723">Serine/threonine-protein kinase</keyword>
<evidence type="ECO:0000256" key="2">
    <source>
        <dbReference type="SAM" id="Phobius"/>
    </source>
</evidence>
<dbReference type="GO" id="GO:0004674">
    <property type="term" value="F:protein serine/threonine kinase activity"/>
    <property type="evidence" value="ECO:0007669"/>
    <property type="project" value="UniProtKB-KW"/>
</dbReference>
<dbReference type="AlphaFoldDB" id="A0A4U6QMP8"/>
<dbReference type="SUPFAM" id="SSF52833">
    <property type="entry name" value="Thioredoxin-like"/>
    <property type="match status" value="1"/>
</dbReference>
<evidence type="ECO:0000313" key="4">
    <source>
        <dbReference type="EMBL" id="TKV61302.1"/>
    </source>
</evidence>
<dbReference type="RefSeq" id="WP_137448606.1">
    <property type="nucleotide sequence ID" value="NZ_SZZH01000001.1"/>
</dbReference>
<evidence type="ECO:0000259" key="3">
    <source>
        <dbReference type="Pfam" id="PF13462"/>
    </source>
</evidence>
<comment type="caution">
    <text evidence="4">The sequence shown here is derived from an EMBL/GenBank/DDBJ whole genome shotgun (WGS) entry which is preliminary data.</text>
</comment>
<reference evidence="4 5" key="1">
    <citation type="submission" date="2019-05" db="EMBL/GenBank/DDBJ databases">
        <title>Nakamurella sp. N5BH11, whole genome shotgun sequence.</title>
        <authorList>
            <person name="Tuo L."/>
        </authorList>
    </citation>
    <scope>NUCLEOTIDE SEQUENCE [LARGE SCALE GENOMIC DNA]</scope>
    <source>
        <strain evidence="4 5">N5BH11</strain>
    </source>
</reference>
<feature type="compositionally biased region" description="Low complexity" evidence="1">
    <location>
        <begin position="37"/>
        <end position="51"/>
    </location>
</feature>
<keyword evidence="4" id="KW-0808">Transferase</keyword>
<sequence>MAQGSGRSRGTGKNGGNGPKGKSGVQPSARKPAKSGATASRTSVAAARSSRSNNRTQLIIGGVAIALIAAVVVIGIMMNRSNTAVQADGYGASTNSVTTVNGNVMTISSATPPAGTTPVTIDLYADALCPICGQFERQYGQQINQAVDQGKLVVNLHMLNFLDRGSFSKDYSSRAAGALLCVAQNQGSTPGLVLSYYTKLFAEGTQPEEQGTSDLTNAQLADLAKGLGANDTSTSCISAGSSVAAAQANATASSATLQGIVGGVRTPSVVHDGQIVNINQTTWLSTLLGS</sequence>
<feature type="region of interest" description="Disordered" evidence="1">
    <location>
        <begin position="1"/>
        <end position="51"/>
    </location>
</feature>
<feature type="domain" description="Thioredoxin-like fold" evidence="3">
    <location>
        <begin position="117"/>
        <end position="281"/>
    </location>
</feature>
<keyword evidence="4" id="KW-0418">Kinase</keyword>
<organism evidence="4 5">
    <name type="scientific">Nakamurella flava</name>
    <dbReference type="NCBI Taxonomy" id="2576308"/>
    <lineage>
        <taxon>Bacteria</taxon>
        <taxon>Bacillati</taxon>
        <taxon>Actinomycetota</taxon>
        <taxon>Actinomycetes</taxon>
        <taxon>Nakamurellales</taxon>
        <taxon>Nakamurellaceae</taxon>
        <taxon>Nakamurella</taxon>
    </lineage>
</organism>
<dbReference type="Pfam" id="PF13462">
    <property type="entry name" value="Thioredoxin_4"/>
    <property type="match status" value="1"/>
</dbReference>
<keyword evidence="2" id="KW-0812">Transmembrane</keyword>
<feature type="transmembrane region" description="Helical" evidence="2">
    <location>
        <begin position="58"/>
        <end position="78"/>
    </location>
</feature>
<gene>
    <name evidence="4" type="ORF">FDO65_06775</name>
</gene>
<dbReference type="InterPro" id="IPR036249">
    <property type="entry name" value="Thioredoxin-like_sf"/>
</dbReference>
<proteinExistence type="predicted"/>
<name>A0A4U6QMP8_9ACTN</name>
<dbReference type="EMBL" id="SZZH01000001">
    <property type="protein sequence ID" value="TKV61302.1"/>
    <property type="molecule type" value="Genomic_DNA"/>
</dbReference>